<organism evidence="1 2">
    <name type="scientific">Phocaeicola vulgatus</name>
    <name type="common">Bacteroides vulgatus</name>
    <dbReference type="NCBI Taxonomy" id="821"/>
    <lineage>
        <taxon>Bacteria</taxon>
        <taxon>Pseudomonadati</taxon>
        <taxon>Bacteroidota</taxon>
        <taxon>Bacteroidia</taxon>
        <taxon>Bacteroidales</taxon>
        <taxon>Bacteroidaceae</taxon>
        <taxon>Phocaeicola</taxon>
    </lineage>
</organism>
<sequence length="63" mass="6892">MAVFITSEIEYVIPQLGTRGTARATITSRQTMPQAEMAQVRTARFQVNDTGGLFVENTEQTAG</sequence>
<protein>
    <submittedName>
        <fullName evidence="1">Uncharacterized protein</fullName>
    </submittedName>
</protein>
<reference evidence="1 2" key="1">
    <citation type="submission" date="2018-08" db="EMBL/GenBank/DDBJ databases">
        <title>A genome reference for cultivated species of the human gut microbiota.</title>
        <authorList>
            <person name="Zou Y."/>
            <person name="Xue W."/>
            <person name="Luo G."/>
        </authorList>
    </citation>
    <scope>NUCLEOTIDE SEQUENCE [LARGE SCALE GENOMIC DNA]</scope>
    <source>
        <strain evidence="1 2">TM05-16</strain>
    </source>
</reference>
<proteinExistence type="predicted"/>
<dbReference type="Proteomes" id="UP000260640">
    <property type="component" value="Unassembled WGS sequence"/>
</dbReference>
<evidence type="ECO:0000313" key="2">
    <source>
        <dbReference type="Proteomes" id="UP000260640"/>
    </source>
</evidence>
<dbReference type="EMBL" id="QSPP01000014">
    <property type="protein sequence ID" value="RGJ89401.1"/>
    <property type="molecule type" value="Genomic_DNA"/>
</dbReference>
<comment type="caution">
    <text evidence="1">The sequence shown here is derived from an EMBL/GenBank/DDBJ whole genome shotgun (WGS) entry which is preliminary data.</text>
</comment>
<accession>A0A3E4JR82</accession>
<dbReference type="AlphaFoldDB" id="A0A3E4JR82"/>
<evidence type="ECO:0000313" key="1">
    <source>
        <dbReference type="EMBL" id="RGJ89401.1"/>
    </source>
</evidence>
<name>A0A3E4JR82_PHOVU</name>
<gene>
    <name evidence="1" type="ORF">DXD46_07105</name>
</gene>